<proteinExistence type="predicted"/>
<comment type="caution">
    <text evidence="1">The sequence shown here is derived from an EMBL/GenBank/DDBJ whole genome shotgun (WGS) entry which is preliminary data.</text>
</comment>
<name>A0ABS6V3R1_9SPHN</name>
<accession>A0ABS6V3R1</accession>
<evidence type="ECO:0000313" key="2">
    <source>
        <dbReference type="Proteomes" id="UP000698028"/>
    </source>
</evidence>
<dbReference type="EMBL" id="JAHVAH010000001">
    <property type="protein sequence ID" value="MBW0144195.1"/>
    <property type="molecule type" value="Genomic_DNA"/>
</dbReference>
<sequence length="192" mass="21051">MLTSLLAAAALATRPVPAPDVTVTREGETWLATYEFQAPQKAWAFNRSALDRATNESWRVGSWAVLDDGVELRRVDGQDVLVATGRAVPRTVRLRFTPHRGVLNADYQPALKFTDGTLALFTGHFDLKPPGPRPAFINNLTLRAPGETILVNGRLHEDEVTLTEQGTYALIGDIEPIETPHLVAILDSALPY</sequence>
<dbReference type="Proteomes" id="UP000698028">
    <property type="component" value="Unassembled WGS sequence"/>
</dbReference>
<dbReference type="RefSeq" id="WP_218632213.1">
    <property type="nucleotide sequence ID" value="NZ_JAHVAH010000001.1"/>
</dbReference>
<evidence type="ECO:0000313" key="1">
    <source>
        <dbReference type="EMBL" id="MBW0144195.1"/>
    </source>
</evidence>
<reference evidence="1 2" key="1">
    <citation type="submission" date="2021-07" db="EMBL/GenBank/DDBJ databases">
        <title>The draft genome sequence of Sphingomicrobium sp. B8.</title>
        <authorList>
            <person name="Mu L."/>
        </authorList>
    </citation>
    <scope>NUCLEOTIDE SEQUENCE [LARGE SCALE GENOMIC DNA]</scope>
    <source>
        <strain evidence="1 2">B8</strain>
    </source>
</reference>
<gene>
    <name evidence="1" type="ORF">KTQ36_02655</name>
</gene>
<organism evidence="1 2">
    <name type="scientific">Sphingomicrobium clamense</name>
    <dbReference type="NCBI Taxonomy" id="2851013"/>
    <lineage>
        <taxon>Bacteria</taxon>
        <taxon>Pseudomonadati</taxon>
        <taxon>Pseudomonadota</taxon>
        <taxon>Alphaproteobacteria</taxon>
        <taxon>Sphingomonadales</taxon>
        <taxon>Sphingomonadaceae</taxon>
        <taxon>Sphingomicrobium</taxon>
    </lineage>
</organism>
<keyword evidence="2" id="KW-1185">Reference proteome</keyword>
<protein>
    <submittedName>
        <fullName evidence="1">Uncharacterized protein</fullName>
    </submittedName>
</protein>